<comment type="caution">
    <text evidence="2">The sequence shown here is derived from an EMBL/GenBank/DDBJ whole genome shotgun (WGS) entry which is preliminary data.</text>
</comment>
<keyword evidence="1" id="KW-1133">Transmembrane helix</keyword>
<dbReference type="RefSeq" id="WP_087631294.1">
    <property type="nucleotide sequence ID" value="NZ_FCNZ02000012.1"/>
</dbReference>
<dbReference type="EMBL" id="FCNZ02000012">
    <property type="protein sequence ID" value="SAL59570.1"/>
    <property type="molecule type" value="Genomic_DNA"/>
</dbReference>
<gene>
    <name evidence="2" type="ORF">AWB66_03349</name>
</gene>
<feature type="transmembrane region" description="Helical" evidence="1">
    <location>
        <begin position="12"/>
        <end position="35"/>
    </location>
</feature>
<proteinExistence type="predicted"/>
<evidence type="ECO:0000313" key="3">
    <source>
        <dbReference type="Proteomes" id="UP000054717"/>
    </source>
</evidence>
<name>A0A158IU05_9BURK</name>
<evidence type="ECO:0008006" key="4">
    <source>
        <dbReference type="Google" id="ProtNLM"/>
    </source>
</evidence>
<protein>
    <recommendedName>
        <fullName evidence="4">Iron uptake protein</fullName>
    </recommendedName>
</protein>
<feature type="transmembrane region" description="Helical" evidence="1">
    <location>
        <begin position="76"/>
        <end position="97"/>
    </location>
</feature>
<organism evidence="2 3">
    <name type="scientific">Caballeronia telluris</name>
    <dbReference type="NCBI Taxonomy" id="326475"/>
    <lineage>
        <taxon>Bacteria</taxon>
        <taxon>Pseudomonadati</taxon>
        <taxon>Pseudomonadota</taxon>
        <taxon>Betaproteobacteria</taxon>
        <taxon>Burkholderiales</taxon>
        <taxon>Burkholderiaceae</taxon>
        <taxon>Caballeronia</taxon>
    </lineage>
</organism>
<keyword evidence="1" id="KW-0812">Transmembrane</keyword>
<dbReference type="AlphaFoldDB" id="A0A158IU05"/>
<sequence length="98" mass="10095">MTRAVNPIERALMTKFIAGVTGGLGLAIAASALLARLSPGGLAAASKFQVAMWLVPPVWIAVASAAFLFRSGARAVAWLAALNVAAFALVMLCQRVVT</sequence>
<dbReference type="STRING" id="326475.AWB66_03349"/>
<keyword evidence="1" id="KW-0472">Membrane</keyword>
<accession>A0A158IU05</accession>
<keyword evidence="3" id="KW-1185">Reference proteome</keyword>
<reference evidence="2" key="1">
    <citation type="submission" date="2016-01" db="EMBL/GenBank/DDBJ databases">
        <authorList>
            <person name="Peeters Charlotte."/>
        </authorList>
    </citation>
    <scope>NUCLEOTIDE SEQUENCE</scope>
    <source>
        <strain evidence="2">LMG 22936</strain>
    </source>
</reference>
<feature type="transmembrane region" description="Helical" evidence="1">
    <location>
        <begin position="50"/>
        <end position="69"/>
    </location>
</feature>
<evidence type="ECO:0000256" key="1">
    <source>
        <dbReference type="SAM" id="Phobius"/>
    </source>
</evidence>
<dbReference type="Proteomes" id="UP000054717">
    <property type="component" value="Unassembled WGS sequence"/>
</dbReference>
<evidence type="ECO:0000313" key="2">
    <source>
        <dbReference type="EMBL" id="SAL59570.1"/>
    </source>
</evidence>